<proteinExistence type="predicted"/>
<sequence length="92" mass="10625">MDVDQLERRLKIKISTHISQLLSESEHRYMFGHLADLPLSTEVRDNFEDIDVSVILFPSGLRHRIDTSTHFWTQFTESVLSLSNGLVKALIE</sequence>
<reference evidence="1" key="1">
    <citation type="submission" date="2023-06" db="EMBL/GenBank/DDBJ databases">
        <title>Genomic analysis of the entomopathogenic nematode Steinernema hermaphroditum.</title>
        <authorList>
            <person name="Schwarz E.M."/>
            <person name="Heppert J.K."/>
            <person name="Baniya A."/>
            <person name="Schwartz H.T."/>
            <person name="Tan C.-H."/>
            <person name="Antoshechkin I."/>
            <person name="Sternberg P.W."/>
            <person name="Goodrich-Blair H."/>
            <person name="Dillman A.R."/>
        </authorList>
    </citation>
    <scope>NUCLEOTIDE SEQUENCE</scope>
    <source>
        <strain evidence="1">PS9179</strain>
        <tissue evidence="1">Whole animal</tissue>
    </source>
</reference>
<dbReference type="EMBL" id="JAUCMV010000004">
    <property type="protein sequence ID" value="KAK0400709.1"/>
    <property type="molecule type" value="Genomic_DNA"/>
</dbReference>
<dbReference type="Proteomes" id="UP001175271">
    <property type="component" value="Unassembled WGS sequence"/>
</dbReference>
<gene>
    <name evidence="1" type="ORF">QR680_015411</name>
</gene>
<dbReference type="AlphaFoldDB" id="A0AA39H8I1"/>
<evidence type="ECO:0000313" key="2">
    <source>
        <dbReference type="Proteomes" id="UP001175271"/>
    </source>
</evidence>
<protein>
    <submittedName>
        <fullName evidence="1">Uncharacterized protein</fullName>
    </submittedName>
</protein>
<comment type="caution">
    <text evidence="1">The sequence shown here is derived from an EMBL/GenBank/DDBJ whole genome shotgun (WGS) entry which is preliminary data.</text>
</comment>
<evidence type="ECO:0000313" key="1">
    <source>
        <dbReference type="EMBL" id="KAK0400709.1"/>
    </source>
</evidence>
<organism evidence="1 2">
    <name type="scientific">Steinernema hermaphroditum</name>
    <dbReference type="NCBI Taxonomy" id="289476"/>
    <lineage>
        <taxon>Eukaryota</taxon>
        <taxon>Metazoa</taxon>
        <taxon>Ecdysozoa</taxon>
        <taxon>Nematoda</taxon>
        <taxon>Chromadorea</taxon>
        <taxon>Rhabditida</taxon>
        <taxon>Tylenchina</taxon>
        <taxon>Panagrolaimomorpha</taxon>
        <taxon>Strongyloidoidea</taxon>
        <taxon>Steinernematidae</taxon>
        <taxon>Steinernema</taxon>
    </lineage>
</organism>
<keyword evidence="2" id="KW-1185">Reference proteome</keyword>
<name>A0AA39H8I1_9BILA</name>
<accession>A0AA39H8I1</accession>